<gene>
    <name evidence="1" type="ORF">MPPM_2606</name>
</gene>
<proteinExistence type="predicted"/>
<organism evidence="1 2">
    <name type="scientific">Methylorubrum populi</name>
    <dbReference type="NCBI Taxonomy" id="223967"/>
    <lineage>
        <taxon>Bacteria</taxon>
        <taxon>Pseudomonadati</taxon>
        <taxon>Pseudomonadota</taxon>
        <taxon>Alphaproteobacteria</taxon>
        <taxon>Hyphomicrobiales</taxon>
        <taxon>Methylobacteriaceae</taxon>
        <taxon>Methylorubrum</taxon>
    </lineage>
</organism>
<evidence type="ECO:0000313" key="1">
    <source>
        <dbReference type="EMBL" id="BAU91211.1"/>
    </source>
</evidence>
<dbReference type="OrthoDB" id="1028010at2"/>
<dbReference type="AlphaFoldDB" id="A0A160PHA5"/>
<evidence type="ECO:0000313" key="2">
    <source>
        <dbReference type="Proteomes" id="UP000218288"/>
    </source>
</evidence>
<accession>A0A160PHA5</accession>
<dbReference type="Proteomes" id="UP000218288">
    <property type="component" value="Chromosome"/>
</dbReference>
<name>A0A160PHA5_9HYPH</name>
<dbReference type="EMBL" id="AP014809">
    <property type="protein sequence ID" value="BAU91211.1"/>
    <property type="molecule type" value="Genomic_DNA"/>
</dbReference>
<reference evidence="1 2" key="1">
    <citation type="journal article" date="2016" name="Genome Announc.">
        <title>Complete Genome Sequence of Methylobacterium populi P-1M, Isolated from Pink-Pigmented Household Biofilm.</title>
        <authorList>
            <person name="Morohoshi T."/>
            <person name="Ikeda T."/>
        </authorList>
    </citation>
    <scope>NUCLEOTIDE SEQUENCE [LARGE SCALE GENOMIC DNA]</scope>
    <source>
        <strain evidence="1 2">P-1M</strain>
    </source>
</reference>
<dbReference type="RefSeq" id="WP_096485406.1">
    <property type="nucleotide sequence ID" value="NZ_AP014809.1"/>
</dbReference>
<sequence>MSALGIYCADCGTECERITGREAGTREPDLLDAQVWACTVCPEAWAPCAPDGTAIGLPAGEKTREARAMLRERQVERLIGEALRHCPNGRTIAEERVASFLAHALSLPPAEAAIDRLNLEWCRRAWRALQGASYADAVRHAQTYRPRKAA</sequence>
<protein>
    <submittedName>
        <fullName evidence="1">Uncharacterized protein</fullName>
    </submittedName>
</protein>